<protein>
    <submittedName>
        <fullName evidence="3">SDR family NAD(P)-dependent oxidoreductase</fullName>
    </submittedName>
</protein>
<dbReference type="EMBL" id="JAYGHX010000014">
    <property type="protein sequence ID" value="MEA5392672.1"/>
    <property type="molecule type" value="Genomic_DNA"/>
</dbReference>
<dbReference type="PANTHER" id="PTHR43000">
    <property type="entry name" value="DTDP-D-GLUCOSE 4,6-DEHYDRATASE-RELATED"/>
    <property type="match status" value="1"/>
</dbReference>
<dbReference type="Gene3D" id="3.40.50.720">
    <property type="entry name" value="NAD(P)-binding Rossmann-like Domain"/>
    <property type="match status" value="1"/>
</dbReference>
<gene>
    <name evidence="3" type="ORF">VB738_15515</name>
</gene>
<reference evidence="3 4" key="1">
    <citation type="submission" date="2023-12" db="EMBL/GenBank/DDBJ databases">
        <title>Baltic Sea Cyanobacteria.</title>
        <authorList>
            <person name="Delbaje E."/>
            <person name="Fewer D.P."/>
            <person name="Shishido T.K."/>
        </authorList>
    </citation>
    <scope>NUCLEOTIDE SEQUENCE [LARGE SCALE GENOMIC DNA]</scope>
    <source>
        <strain evidence="3 4">UHCC 0139</strain>
    </source>
</reference>
<proteinExistence type="inferred from homology"/>
<evidence type="ECO:0000259" key="2">
    <source>
        <dbReference type="Pfam" id="PF01370"/>
    </source>
</evidence>
<evidence type="ECO:0000313" key="4">
    <source>
        <dbReference type="Proteomes" id="UP001304461"/>
    </source>
</evidence>
<evidence type="ECO:0000313" key="3">
    <source>
        <dbReference type="EMBL" id="MEA5392672.1"/>
    </source>
</evidence>
<dbReference type="InterPro" id="IPR036291">
    <property type="entry name" value="NAD(P)-bd_dom_sf"/>
</dbReference>
<evidence type="ECO:0000256" key="1">
    <source>
        <dbReference type="ARBA" id="ARBA00007637"/>
    </source>
</evidence>
<comment type="similarity">
    <text evidence="1">Belongs to the NAD(P)-dependent epimerase/dehydratase family.</text>
</comment>
<dbReference type="InterPro" id="IPR001509">
    <property type="entry name" value="Epimerase_deHydtase"/>
</dbReference>
<dbReference type="SUPFAM" id="SSF51735">
    <property type="entry name" value="NAD(P)-binding Rossmann-fold domains"/>
    <property type="match status" value="1"/>
</dbReference>
<sequence length="352" mass="38420">MKVLITGGCGFLGSNLAASYLQEGAEVIVVDALFRRGSAANLAWLEQQAAPGRFHFIQADLAEAEAVLAVFRRHAPFDYICHVGGQVAMTTSLTDPARDLQTNVLGTFAVLEAARALSPEALIAYSSTNKVYGDLEGLRYEETPTRYRLPDHPDGLDESLGLDFSTPYGCSKGAADQYVRDWARVYGLKTVVFRHSSIFGGRQFASFDQGWVGWFCQKAIEQKRAHQAGVAPEPFTIAGTGKQVRDVLHADDLIRLYRAAYDHRHQMNGEIFNIGGGAANSLSLLELFALLAELLAMPPLVYTPTPRRASDQDCFIAAIGKAERLLGWSPAISCREGVASMLTWTETQLMAA</sequence>
<name>A0ABU5RY41_9CYAN</name>
<accession>A0ABU5RY41</accession>
<dbReference type="Pfam" id="PF01370">
    <property type="entry name" value="Epimerase"/>
    <property type="match status" value="1"/>
</dbReference>
<organism evidence="3 4">
    <name type="scientific">Cyanobium gracile UHCC 0139</name>
    <dbReference type="NCBI Taxonomy" id="3110308"/>
    <lineage>
        <taxon>Bacteria</taxon>
        <taxon>Bacillati</taxon>
        <taxon>Cyanobacteriota</taxon>
        <taxon>Cyanophyceae</taxon>
        <taxon>Synechococcales</taxon>
        <taxon>Prochlorococcaceae</taxon>
        <taxon>Cyanobium</taxon>
    </lineage>
</organism>
<dbReference type="RefSeq" id="WP_323306604.1">
    <property type="nucleotide sequence ID" value="NZ_JAYGHX010000014.1"/>
</dbReference>
<dbReference type="Proteomes" id="UP001304461">
    <property type="component" value="Unassembled WGS sequence"/>
</dbReference>
<comment type="caution">
    <text evidence="3">The sequence shown here is derived from an EMBL/GenBank/DDBJ whole genome shotgun (WGS) entry which is preliminary data.</text>
</comment>
<feature type="domain" description="NAD-dependent epimerase/dehydratase" evidence="2">
    <location>
        <begin position="3"/>
        <end position="275"/>
    </location>
</feature>
<keyword evidence="4" id="KW-1185">Reference proteome</keyword>